<name>A0A1D9MGT0_9RHOB</name>
<sequence length="150" mass="15529">MSPLPKIHAAAGGLALVTILGLQTFLALAETGYAADLAASRAAALWVVALLLVPALALAGGSGAWLGRGRRGPLLAAKMRRMQAVAALGLVVLLPLAVALWWLAARGMVEGRFALLTRIETLAALTNVLLLGLNLRDGLKMRRPARPAAA</sequence>
<evidence type="ECO:0000313" key="3">
    <source>
        <dbReference type="Proteomes" id="UP000176562"/>
    </source>
</evidence>
<reference evidence="2 3" key="1">
    <citation type="submission" date="2016-10" db="EMBL/GenBank/DDBJ databases">
        <title>Rhodobacter sp. LPB0142, isolated from sea water.</title>
        <authorList>
            <person name="Kim E."/>
            <person name="Yi H."/>
        </authorList>
    </citation>
    <scope>NUCLEOTIDE SEQUENCE [LARGE SCALE GENOMIC DNA]</scope>
    <source>
        <strain evidence="2 3">LPB0142</strain>
    </source>
</reference>
<dbReference type="Proteomes" id="UP000176562">
    <property type="component" value="Chromosome"/>
</dbReference>
<protein>
    <recommendedName>
        <fullName evidence="4">Transmembrane protein</fullName>
    </recommendedName>
</protein>
<dbReference type="KEGG" id="rhp:LPB142_13200"/>
<evidence type="ECO:0000313" key="2">
    <source>
        <dbReference type="EMBL" id="AOZ71074.1"/>
    </source>
</evidence>
<proteinExistence type="predicted"/>
<feature type="transmembrane region" description="Helical" evidence="1">
    <location>
        <begin position="115"/>
        <end position="133"/>
    </location>
</feature>
<keyword evidence="1" id="KW-0472">Membrane</keyword>
<dbReference type="AlphaFoldDB" id="A0A1D9MGT0"/>
<dbReference type="STRING" id="1850250.LPB142_13200"/>
<feature type="transmembrane region" description="Helical" evidence="1">
    <location>
        <begin position="85"/>
        <end position="103"/>
    </location>
</feature>
<keyword evidence="1" id="KW-0812">Transmembrane</keyword>
<dbReference type="EMBL" id="CP017781">
    <property type="protein sequence ID" value="AOZ71074.1"/>
    <property type="molecule type" value="Genomic_DNA"/>
</dbReference>
<dbReference type="RefSeq" id="WP_071167257.1">
    <property type="nucleotide sequence ID" value="NZ_CP017781.1"/>
</dbReference>
<accession>A0A1D9MGT0</accession>
<organism evidence="2 3">
    <name type="scientific">Rhodobacter xanthinilyticus</name>
    <dbReference type="NCBI Taxonomy" id="1850250"/>
    <lineage>
        <taxon>Bacteria</taxon>
        <taxon>Pseudomonadati</taxon>
        <taxon>Pseudomonadota</taxon>
        <taxon>Alphaproteobacteria</taxon>
        <taxon>Rhodobacterales</taxon>
        <taxon>Rhodobacter group</taxon>
        <taxon>Rhodobacter</taxon>
    </lineage>
</organism>
<gene>
    <name evidence="2" type="ORF">LPB142_13200</name>
</gene>
<feature type="transmembrane region" description="Helical" evidence="1">
    <location>
        <begin position="44"/>
        <end position="65"/>
    </location>
</feature>
<keyword evidence="1" id="KW-1133">Transmembrane helix</keyword>
<evidence type="ECO:0008006" key="4">
    <source>
        <dbReference type="Google" id="ProtNLM"/>
    </source>
</evidence>
<evidence type="ECO:0000256" key="1">
    <source>
        <dbReference type="SAM" id="Phobius"/>
    </source>
</evidence>
<keyword evidence="3" id="KW-1185">Reference proteome</keyword>